<sequence>NLFSHKKKNIFNLLKKKKLIYLDIIKSILLIDVNPNLIVL</sequence>
<dbReference type="Proteomes" id="UP000034350">
    <property type="component" value="Unassembled WGS sequence"/>
</dbReference>
<dbReference type="GeneID" id="36320127"/>
<keyword evidence="2" id="KW-1185">Reference proteome</keyword>
<dbReference type="EMBL" id="JPQZ01000328">
    <property type="protein sequence ID" value="KKO73670.1"/>
    <property type="molecule type" value="Genomic_DNA"/>
</dbReference>
<evidence type="ECO:0000313" key="1">
    <source>
        <dbReference type="EMBL" id="KKO73670.1"/>
    </source>
</evidence>
<name>A0A0F9W9K1_9MICR</name>
<gene>
    <name evidence="1" type="ORF">AAJ76_3280001858</name>
</gene>
<dbReference type="RefSeq" id="XP_024329412.1">
    <property type="nucleotide sequence ID" value="XM_024475193.1"/>
</dbReference>
<protein>
    <submittedName>
        <fullName evidence="1">Uncharacterized protein</fullName>
    </submittedName>
</protein>
<feature type="non-terminal residue" evidence="1">
    <location>
        <position position="1"/>
    </location>
</feature>
<dbReference type="AlphaFoldDB" id="A0A0F9W9K1"/>
<evidence type="ECO:0000313" key="2">
    <source>
        <dbReference type="Proteomes" id="UP000034350"/>
    </source>
</evidence>
<accession>A0A0F9W9K1</accession>
<reference evidence="1 2" key="1">
    <citation type="journal article" date="2015" name="Environ. Microbiol.">
        <title>Genome analyses suggest the presence of polyploidy and recent human-driven expansions in eight global populations of the honeybee pathogen Nosema ceranae.</title>
        <authorList>
            <person name="Pelin A."/>
            <person name="Selman M."/>
            <person name="Aris-Brosou S."/>
            <person name="Farinelli L."/>
            <person name="Corradi N."/>
        </authorList>
    </citation>
    <scope>NUCLEOTIDE SEQUENCE [LARGE SCALE GENOMIC DNA]</scope>
    <source>
        <strain evidence="1 2">PA08 1199</strain>
    </source>
</reference>
<comment type="caution">
    <text evidence="1">The sequence shown here is derived from an EMBL/GenBank/DDBJ whole genome shotgun (WGS) entry which is preliminary data.</text>
</comment>
<proteinExistence type="predicted"/>
<dbReference type="VEuPathDB" id="MicrosporidiaDB:AAJ76_3280001858"/>
<organism evidence="1 2">
    <name type="scientific">Vairimorpha ceranae</name>
    <dbReference type="NCBI Taxonomy" id="40302"/>
    <lineage>
        <taxon>Eukaryota</taxon>
        <taxon>Fungi</taxon>
        <taxon>Fungi incertae sedis</taxon>
        <taxon>Microsporidia</taxon>
        <taxon>Nosematidae</taxon>
        <taxon>Vairimorpha</taxon>
    </lineage>
</organism>